<comment type="subunit">
    <text evidence="9">Component of the ER-mitochondria encounter structure (ERMES) or MDM complex, composed of MMM1, MDM10, MDM12 and MDM34. A MMM1 homodimer associates with one molecule of MDM12 on each side in a pairwise head-to-tail manner, and the SMP-LTD domains of MMM1 and MDM12 generate a continuous hydrophobic tunnel for phospholipid trafficking.</text>
</comment>
<dbReference type="GO" id="GO:0015914">
    <property type="term" value="P:phospholipid transport"/>
    <property type="evidence" value="ECO:0007669"/>
    <property type="project" value="TreeGrafter"/>
</dbReference>
<feature type="domain" description="SMP-LTD" evidence="11">
    <location>
        <begin position="1"/>
        <end position="429"/>
    </location>
</feature>
<evidence type="ECO:0000256" key="1">
    <source>
        <dbReference type="ARBA" id="ARBA00004370"/>
    </source>
</evidence>
<dbReference type="STRING" id="331657.A0A4U0XHX0"/>
<reference evidence="12 13" key="1">
    <citation type="submission" date="2017-03" db="EMBL/GenBank/DDBJ databases">
        <title>Genomes of endolithic fungi from Antarctica.</title>
        <authorList>
            <person name="Coleine C."/>
            <person name="Masonjones S."/>
            <person name="Stajich J.E."/>
        </authorList>
    </citation>
    <scope>NUCLEOTIDE SEQUENCE [LARGE SCALE GENOMIC DNA]</scope>
    <source>
        <strain evidence="12 13">CCFEE 5187</strain>
    </source>
</reference>
<feature type="region of interest" description="Disordered" evidence="10">
    <location>
        <begin position="70"/>
        <end position="125"/>
    </location>
</feature>
<evidence type="ECO:0000256" key="4">
    <source>
        <dbReference type="ARBA" id="ARBA00022824"/>
    </source>
</evidence>
<keyword evidence="8 9" id="KW-0472">Membrane</keyword>
<keyword evidence="4 9" id="KW-0256">Endoplasmic reticulum</keyword>
<comment type="caution">
    <text evidence="12">The sequence shown here is derived from an EMBL/GenBank/DDBJ whole genome shotgun (WGS) entry which is preliminary data.</text>
</comment>
<feature type="region of interest" description="Disordered" evidence="10">
    <location>
        <begin position="196"/>
        <end position="275"/>
    </location>
</feature>
<comment type="function">
    <text evidence="9">Component of the ERMES/MDM complex, which serves as a molecular tether to connect the endoplasmic reticulum (ER) and mitochondria. Components of this complex are involved in the control of mitochondrial shape and protein biogenesis, and function in nonvesicular lipid trafficking between the ER and mitochondria. MDM12 is required for the interaction of the ER-resident membrane protein MMM1 and the outer mitochondrial membrane-resident beta-barrel protein MDM10. The MDM12-MMM1 subcomplex functions in the major beta-barrel assembly pathway that is responsible for biogenesis of all mitochondrial outer membrane beta-barrel proteins, and acts in a late step after the SAM complex. The MDM10-MDM12-MMM1 subcomplex further acts in the TOM40-specific pathway after the action of the MDM12-MMM1 complex. Essential for establishing and maintaining the structure of mitochondria and maintenance of mtDNA nucleoids.</text>
</comment>
<comment type="subcellular location">
    <subcellularLocation>
        <location evidence="1">Membrane</location>
    </subcellularLocation>
    <subcellularLocation>
        <location evidence="9">Mitochondrion outer membrane</location>
        <topology evidence="9">Peripheral membrane protein</topology>
        <orientation evidence="9">Cytoplasmic side</orientation>
    </subcellularLocation>
    <subcellularLocation>
        <location evidence="9">Endoplasmic reticulum membrane</location>
        <topology evidence="9">Peripheral membrane protein</topology>
        <orientation evidence="9">Cytoplasmic side</orientation>
    </subcellularLocation>
    <text evidence="9">The ERMES/MDM complex localizes to a few discrete foci (around 10 per single cell), that represent mitochondria-endoplasmic reticulum junctions. These foci are often found next to mtDNA nucleoids.</text>
</comment>
<evidence type="ECO:0000256" key="7">
    <source>
        <dbReference type="ARBA" id="ARBA00023128"/>
    </source>
</evidence>
<gene>
    <name evidence="9" type="primary">MDM12</name>
    <name evidence="12" type="ORF">B0A49_05581</name>
</gene>
<dbReference type="InterPro" id="IPR027532">
    <property type="entry name" value="Mdm12"/>
</dbReference>
<feature type="compositionally biased region" description="Acidic residues" evidence="10">
    <location>
        <begin position="70"/>
        <end position="86"/>
    </location>
</feature>
<evidence type="ECO:0000256" key="2">
    <source>
        <dbReference type="ARBA" id="ARBA00022448"/>
    </source>
</evidence>
<evidence type="ECO:0000313" key="13">
    <source>
        <dbReference type="Proteomes" id="UP000308768"/>
    </source>
</evidence>
<accession>A0A4U0XHX0</accession>
<proteinExistence type="inferred from homology"/>
<evidence type="ECO:0000256" key="9">
    <source>
        <dbReference type="HAMAP-Rule" id="MF_03104"/>
    </source>
</evidence>
<dbReference type="GO" id="GO:1990456">
    <property type="term" value="P:mitochondrion-endoplasmic reticulum membrane tethering"/>
    <property type="evidence" value="ECO:0007669"/>
    <property type="project" value="TreeGrafter"/>
</dbReference>
<keyword evidence="5" id="KW-0445">Lipid transport</keyword>
<dbReference type="CDD" id="cd21672">
    <property type="entry name" value="SMP_Mdm12"/>
    <property type="match status" value="1"/>
</dbReference>
<evidence type="ECO:0000256" key="5">
    <source>
        <dbReference type="ARBA" id="ARBA00023055"/>
    </source>
</evidence>
<evidence type="ECO:0000256" key="6">
    <source>
        <dbReference type="ARBA" id="ARBA00023121"/>
    </source>
</evidence>
<dbReference type="PANTHER" id="PTHR28204:SF1">
    <property type="entry name" value="MITOCHONDRIAL DISTRIBUTION AND MORPHOLOGY PROTEIN 12"/>
    <property type="match status" value="1"/>
</dbReference>
<evidence type="ECO:0000313" key="12">
    <source>
        <dbReference type="EMBL" id="TKA76684.1"/>
    </source>
</evidence>
<evidence type="ECO:0000259" key="11">
    <source>
        <dbReference type="PROSITE" id="PS51847"/>
    </source>
</evidence>
<evidence type="ECO:0000256" key="10">
    <source>
        <dbReference type="SAM" id="MobiDB-lite"/>
    </source>
</evidence>
<dbReference type="AlphaFoldDB" id="A0A4U0XHX0"/>
<feature type="compositionally biased region" description="Low complexity" evidence="10">
    <location>
        <begin position="215"/>
        <end position="231"/>
    </location>
</feature>
<sequence>MSVDIHWDALTGGPDGDALAEVIRAFLHDKFQEVTLPRFIRSVQIHSFDFGSVGPEVELKDICDPLPDFYEDEEGCEDAADAEDDAAAQVDGSNERTLREQRRKNREEQSSSDDARAPRSKFSSLIDRRIPGLRTGLGHADQIGSPILSRAATPGIPGGTSNLSYFHLPLGAGLSGTATPLAAVAGAQFKMSLPDRGLHHQQRTAYSPPRDRQNSASSLSSPPDATSSSSRSSRHQPEASEDPRSHHAQVERSRSRGARVMSSSSPPRHVREKSVEDVQIVSRIKYAGDIKMSLTAEILLDYPMPSFVGIPLKLNITGLTFDGIAILAYIKKRAHFCFLSPEDADVLVGADVDLDMGAGDHSVAHDQNTRRPRVGSLLEEIRVESEIGQKESGKQVLKNVGKVEKFVLEQVRRIFEDEFVYPSFWTFLV</sequence>
<name>A0A4U0XHX0_9PEZI</name>
<dbReference type="PANTHER" id="PTHR28204">
    <property type="entry name" value="MITOCHONDRIAL DISTRIBUTION AND MORPHOLOGY PROTEIN 12"/>
    <property type="match status" value="1"/>
</dbReference>
<dbReference type="GO" id="GO:0045040">
    <property type="term" value="P:protein insertion into mitochondrial outer membrane"/>
    <property type="evidence" value="ECO:0007669"/>
    <property type="project" value="UniProtKB-UniRule"/>
</dbReference>
<organism evidence="12 13">
    <name type="scientific">Cryomyces minteri</name>
    <dbReference type="NCBI Taxonomy" id="331657"/>
    <lineage>
        <taxon>Eukaryota</taxon>
        <taxon>Fungi</taxon>
        <taxon>Dikarya</taxon>
        <taxon>Ascomycota</taxon>
        <taxon>Pezizomycotina</taxon>
        <taxon>Dothideomycetes</taxon>
        <taxon>Dothideomycetes incertae sedis</taxon>
        <taxon>Cryomyces</taxon>
    </lineage>
</organism>
<keyword evidence="13" id="KW-1185">Reference proteome</keyword>
<dbReference type="PROSITE" id="PS51847">
    <property type="entry name" value="SMP"/>
    <property type="match status" value="1"/>
</dbReference>
<dbReference type="GO" id="GO:0005789">
    <property type="term" value="C:endoplasmic reticulum membrane"/>
    <property type="evidence" value="ECO:0007669"/>
    <property type="project" value="UniProtKB-SubCell"/>
</dbReference>
<dbReference type="GO" id="GO:0008289">
    <property type="term" value="F:lipid binding"/>
    <property type="evidence" value="ECO:0007669"/>
    <property type="project" value="UniProtKB-KW"/>
</dbReference>
<protein>
    <recommendedName>
        <fullName evidence="9">Mitochondrial distribution and morphology protein 12</fullName>
    </recommendedName>
    <alternativeName>
        <fullName evidence="9">Mitochondrial inheritance component MDM12</fullName>
    </alternativeName>
</protein>
<keyword evidence="6" id="KW-0446">Lipid-binding</keyword>
<dbReference type="GO" id="GO:0032865">
    <property type="term" value="C:ERMES complex"/>
    <property type="evidence" value="ECO:0007669"/>
    <property type="project" value="UniProtKB-UniRule"/>
</dbReference>
<dbReference type="EMBL" id="NAJN01000225">
    <property type="protein sequence ID" value="TKA76684.1"/>
    <property type="molecule type" value="Genomic_DNA"/>
</dbReference>
<dbReference type="Pfam" id="PF26544">
    <property type="entry name" value="Mdm12"/>
    <property type="match status" value="2"/>
</dbReference>
<dbReference type="OrthoDB" id="3356905at2759"/>
<dbReference type="HAMAP" id="MF_03104">
    <property type="entry name" value="Mdm12"/>
    <property type="match status" value="1"/>
</dbReference>
<dbReference type="InterPro" id="IPR031468">
    <property type="entry name" value="SMP_LBD"/>
</dbReference>
<keyword evidence="2" id="KW-0813">Transport</keyword>
<keyword evidence="7 9" id="KW-0496">Mitochondrion</keyword>
<keyword evidence="3 9" id="KW-1000">Mitochondrion outer membrane</keyword>
<feature type="compositionally biased region" description="Basic and acidic residues" evidence="10">
    <location>
        <begin position="93"/>
        <end position="117"/>
    </location>
</feature>
<evidence type="ECO:0000256" key="3">
    <source>
        <dbReference type="ARBA" id="ARBA00022787"/>
    </source>
</evidence>
<dbReference type="Proteomes" id="UP000308768">
    <property type="component" value="Unassembled WGS sequence"/>
</dbReference>
<comment type="similarity">
    <text evidence="9">Belongs to the MDM12 family.</text>
</comment>
<feature type="compositionally biased region" description="Basic and acidic residues" evidence="10">
    <location>
        <begin position="235"/>
        <end position="254"/>
    </location>
</feature>
<evidence type="ECO:0000256" key="8">
    <source>
        <dbReference type="ARBA" id="ARBA00023136"/>
    </source>
</evidence>